<dbReference type="OrthoDB" id="654403at2"/>
<evidence type="ECO:0000313" key="2">
    <source>
        <dbReference type="Proteomes" id="UP000281028"/>
    </source>
</evidence>
<proteinExistence type="predicted"/>
<reference evidence="1" key="1">
    <citation type="submission" date="2020-05" db="EMBL/GenBank/DDBJ databases">
        <title>Chitinophaga laudate sp. nov., isolated from a tropical peat swamp.</title>
        <authorList>
            <person name="Goh C.B.S."/>
            <person name="Lee M.S."/>
            <person name="Parimannan S."/>
            <person name="Pasbakhsh P."/>
            <person name="Yule C.M."/>
            <person name="Rajandas H."/>
            <person name="Loke S."/>
            <person name="Croft L."/>
            <person name="Tan J.B.L."/>
        </authorList>
    </citation>
    <scope>NUCLEOTIDE SEQUENCE</scope>
    <source>
        <strain evidence="1">Mgbs1</strain>
    </source>
</reference>
<evidence type="ECO:0000313" key="1">
    <source>
        <dbReference type="EMBL" id="NSL85855.1"/>
    </source>
</evidence>
<name>A0A3S1B1S5_9BACT</name>
<dbReference type="Proteomes" id="UP000281028">
    <property type="component" value="Unassembled WGS sequence"/>
</dbReference>
<gene>
    <name evidence="1" type="ORF">ECE50_003365</name>
</gene>
<comment type="caution">
    <text evidence="1">The sequence shown here is derived from an EMBL/GenBank/DDBJ whole genome shotgun (WGS) entry which is preliminary data.</text>
</comment>
<accession>A0A3S1B1S5</accession>
<dbReference type="EMBL" id="RIAR02000001">
    <property type="protein sequence ID" value="NSL85855.1"/>
    <property type="molecule type" value="Genomic_DNA"/>
</dbReference>
<organism evidence="1 2">
    <name type="scientific">Chitinophaga solisilvae</name>
    <dbReference type="NCBI Taxonomy" id="1233460"/>
    <lineage>
        <taxon>Bacteria</taxon>
        <taxon>Pseudomonadati</taxon>
        <taxon>Bacteroidota</taxon>
        <taxon>Chitinophagia</taxon>
        <taxon>Chitinophagales</taxon>
        <taxon>Chitinophagaceae</taxon>
        <taxon>Chitinophaga</taxon>
    </lineage>
</organism>
<protein>
    <submittedName>
        <fullName evidence="1">Uncharacterized protein</fullName>
    </submittedName>
</protein>
<dbReference type="AlphaFoldDB" id="A0A3S1B1S5"/>
<sequence length="355" mass="40981">MMIGTQNYYSLLDKLLAACSNFPPSTEESPMLYNFNKLMNILQKKEIAGIVSDPAIIAGAHQLSVKFGYITRSILTGEDPDPMQTYDALQAEIEQSLSGPMYIYAKQWGLSVKALYYYKQHNFEKALDYSLECVILNEYLIREGIFTLLFRAAEQNKNISRIFFRSGNWQAGATFAKDLLHYLLNGEPGQLYGTIFREKTFWNEIPYVREGYAYQCFRVMVSLMIHVEKRHPVIAPHLFPGIFGDLRFEINTPDRQILAHWMHIRKAFHTGDYEEFLIELLEFMHDPKCKIYDILKTDLLLETIKLVKKETQYPGAAALLQNIGDYLENELHAQEYLNKDLSAANLVSIDDSPEK</sequence>
<keyword evidence="2" id="KW-1185">Reference proteome</keyword>